<keyword evidence="6 7" id="KW-0472">Membrane</keyword>
<dbReference type="InterPro" id="IPR006685">
    <property type="entry name" value="MscS_channel_2nd"/>
</dbReference>
<keyword evidence="5 7" id="KW-1133">Transmembrane helix</keyword>
<dbReference type="InterPro" id="IPR008910">
    <property type="entry name" value="MSC_TM_helix"/>
</dbReference>
<dbReference type="GO" id="GO:0005886">
    <property type="term" value="C:plasma membrane"/>
    <property type="evidence" value="ECO:0007669"/>
    <property type="project" value="UniProtKB-SubCell"/>
</dbReference>
<evidence type="ECO:0000313" key="12">
    <source>
        <dbReference type="Proteomes" id="UP000037600"/>
    </source>
</evidence>
<dbReference type="Pfam" id="PF00924">
    <property type="entry name" value="MS_channel_2nd"/>
    <property type="match status" value="1"/>
</dbReference>
<dbReference type="Pfam" id="PF21088">
    <property type="entry name" value="MS_channel_1st"/>
    <property type="match status" value="1"/>
</dbReference>
<dbReference type="SUPFAM" id="SSF82689">
    <property type="entry name" value="Mechanosensitive channel protein MscS (YggB), C-terminal domain"/>
    <property type="match status" value="1"/>
</dbReference>
<comment type="caution">
    <text evidence="7">Lacks conserved residue(s) required for the propagation of feature annotation.</text>
</comment>
<keyword evidence="4 7" id="KW-0812">Transmembrane</keyword>
<dbReference type="InterPro" id="IPR011014">
    <property type="entry name" value="MscS_channel_TM-2"/>
</dbReference>
<evidence type="ECO:0000256" key="7">
    <source>
        <dbReference type="RuleBase" id="RU369025"/>
    </source>
</evidence>
<dbReference type="Pfam" id="PF21082">
    <property type="entry name" value="MS_channel_3rd"/>
    <property type="match status" value="1"/>
</dbReference>
<evidence type="ECO:0000256" key="4">
    <source>
        <dbReference type="ARBA" id="ARBA00022692"/>
    </source>
</evidence>
<organism evidence="11 12">
    <name type="scientific">Catenovulum maritimum</name>
    <dbReference type="NCBI Taxonomy" id="1513271"/>
    <lineage>
        <taxon>Bacteria</taxon>
        <taxon>Pseudomonadati</taxon>
        <taxon>Pseudomonadota</taxon>
        <taxon>Gammaproteobacteria</taxon>
        <taxon>Alteromonadales</taxon>
        <taxon>Alteromonadaceae</taxon>
        <taxon>Catenovulum</taxon>
    </lineage>
</organism>
<dbReference type="EMBL" id="LAZL01000010">
    <property type="protein sequence ID" value="KMT65583.1"/>
    <property type="molecule type" value="Genomic_DNA"/>
</dbReference>
<dbReference type="STRING" id="1513271.XM47_07735"/>
<proteinExistence type="inferred from homology"/>
<comment type="similarity">
    <text evidence="2 7">Belongs to the MscS (TC 1.A.23) family.</text>
</comment>
<dbReference type="PANTHER" id="PTHR30221">
    <property type="entry name" value="SMALL-CONDUCTANCE MECHANOSENSITIVE CHANNEL"/>
    <property type="match status" value="1"/>
</dbReference>
<dbReference type="InterPro" id="IPR011066">
    <property type="entry name" value="MscS_channel_C_sf"/>
</dbReference>
<dbReference type="InterPro" id="IPR045275">
    <property type="entry name" value="MscS_archaea/bacteria_type"/>
</dbReference>
<keyword evidence="7" id="KW-0997">Cell inner membrane</keyword>
<dbReference type="AlphaFoldDB" id="A0A0J8GXY0"/>
<keyword evidence="12" id="KW-1185">Reference proteome</keyword>
<dbReference type="Gene3D" id="2.30.30.60">
    <property type="match status" value="1"/>
</dbReference>
<feature type="domain" description="Mechanosensitive ion channel transmembrane helices 2/3" evidence="10">
    <location>
        <begin position="69"/>
        <end position="109"/>
    </location>
</feature>
<dbReference type="Gene3D" id="3.30.70.100">
    <property type="match status" value="1"/>
</dbReference>
<keyword evidence="7" id="KW-0813">Transport</keyword>
<keyword evidence="7" id="KW-0406">Ion transport</keyword>
<dbReference type="InterPro" id="IPR023408">
    <property type="entry name" value="MscS_beta-dom_sf"/>
</dbReference>
<dbReference type="GO" id="GO:0008381">
    <property type="term" value="F:mechanosensitive monoatomic ion channel activity"/>
    <property type="evidence" value="ECO:0007669"/>
    <property type="project" value="InterPro"/>
</dbReference>
<evidence type="ECO:0000256" key="5">
    <source>
        <dbReference type="ARBA" id="ARBA00022989"/>
    </source>
</evidence>
<evidence type="ECO:0000259" key="9">
    <source>
        <dbReference type="Pfam" id="PF21082"/>
    </source>
</evidence>
<dbReference type="Pfam" id="PF05552">
    <property type="entry name" value="MS_channel_1st_1"/>
    <property type="match status" value="1"/>
</dbReference>
<evidence type="ECO:0000313" key="11">
    <source>
        <dbReference type="EMBL" id="KMT65583.1"/>
    </source>
</evidence>
<reference evidence="11 12" key="1">
    <citation type="submission" date="2015-04" db="EMBL/GenBank/DDBJ databases">
        <title>Draft Genome Sequence of the Novel Agar-Digesting Marine Bacterium Q1.</title>
        <authorList>
            <person name="Li Y."/>
            <person name="Li D."/>
            <person name="Chen G."/>
            <person name="Du Z."/>
        </authorList>
    </citation>
    <scope>NUCLEOTIDE SEQUENCE [LARGE SCALE GENOMIC DNA]</scope>
    <source>
        <strain evidence="11 12">Q1</strain>
    </source>
</reference>
<comment type="function">
    <text evidence="7">Mechanosensitive channel that participates in the regulation of osmotic pressure changes within the cell, opening in response to stretch forces in the membrane lipid bilayer, without the need for other proteins. Contributes to normal resistance to hypoosmotic shock. Forms an ion channel of 1.0 nanosiemens conductance with a slight preference for anions.</text>
</comment>
<sequence length="280" mass="30375">MSSGELMEYLTKWFEDNQTLFIDGIISLVVAFFIVWLGLKLAKFCSNLVMKLLEKKSVDKAVSAFIASLLNAILVAAVIIAALSHVGVQTATFVAILGAAGLAIGLSLQGSLSNFASGILISVFRPFKAGDFVQAGGVSGVVKEIQIFSTILTTPDNKFVVVPNAQVTGSPITNFSKNDTRRIDMVIGVSYTADLQKAEALLKDILEKHELVLKEPGYTVGVSALNSSSVDFVVRPWVKTSDYWPVHFDLTKTIKLELDKANIGIPYPQMDVHLHSVDKK</sequence>
<evidence type="ECO:0000256" key="6">
    <source>
        <dbReference type="ARBA" id="ARBA00023136"/>
    </source>
</evidence>
<comment type="caution">
    <text evidence="11">The sequence shown here is derived from an EMBL/GenBank/DDBJ whole genome shotgun (WGS) entry which is preliminary data.</text>
</comment>
<evidence type="ECO:0000259" key="10">
    <source>
        <dbReference type="Pfam" id="PF21088"/>
    </source>
</evidence>
<keyword evidence="3" id="KW-1003">Cell membrane</keyword>
<dbReference type="Gene3D" id="1.10.287.1260">
    <property type="match status" value="1"/>
</dbReference>
<comment type="subunit">
    <text evidence="7">Homoheptamer.</text>
</comment>
<feature type="domain" description="Mechanosensitive ion channel MscS C-terminal" evidence="9">
    <location>
        <begin position="183"/>
        <end position="265"/>
    </location>
</feature>
<protein>
    <recommendedName>
        <fullName evidence="7">Small-conductance mechanosensitive channel</fullName>
    </recommendedName>
</protein>
<feature type="transmembrane region" description="Helical" evidence="7">
    <location>
        <begin position="90"/>
        <end position="108"/>
    </location>
</feature>
<keyword evidence="7" id="KW-0407">Ion channel</keyword>
<dbReference type="PATRIC" id="fig|1513271.3.peg.1580"/>
<dbReference type="PANTHER" id="PTHR30221:SF1">
    <property type="entry name" value="SMALL-CONDUCTANCE MECHANOSENSITIVE CHANNEL"/>
    <property type="match status" value="1"/>
</dbReference>
<accession>A0A0J8GXY0</accession>
<dbReference type="Proteomes" id="UP000037600">
    <property type="component" value="Unassembled WGS sequence"/>
</dbReference>
<feature type="transmembrane region" description="Helical" evidence="7">
    <location>
        <begin position="62"/>
        <end position="84"/>
    </location>
</feature>
<comment type="subcellular location">
    <subcellularLocation>
        <location evidence="7">Cell inner membrane</location>
        <topology evidence="7">Multi-pass membrane protein</topology>
    </subcellularLocation>
    <subcellularLocation>
        <location evidence="1">Cell membrane</location>
        <topology evidence="1">Multi-pass membrane protein</topology>
    </subcellularLocation>
</comment>
<evidence type="ECO:0000256" key="1">
    <source>
        <dbReference type="ARBA" id="ARBA00004651"/>
    </source>
</evidence>
<name>A0A0J8GXY0_9ALTE</name>
<evidence type="ECO:0000256" key="2">
    <source>
        <dbReference type="ARBA" id="ARBA00008017"/>
    </source>
</evidence>
<dbReference type="InterPro" id="IPR049278">
    <property type="entry name" value="MS_channel_C"/>
</dbReference>
<dbReference type="InterPro" id="IPR049142">
    <property type="entry name" value="MS_channel_1st"/>
</dbReference>
<dbReference type="InterPro" id="IPR010920">
    <property type="entry name" value="LSM_dom_sf"/>
</dbReference>
<evidence type="ECO:0000259" key="8">
    <source>
        <dbReference type="Pfam" id="PF00924"/>
    </source>
</evidence>
<evidence type="ECO:0000256" key="3">
    <source>
        <dbReference type="ARBA" id="ARBA00022475"/>
    </source>
</evidence>
<feature type="domain" description="Mechanosensitive ion channel MscS" evidence="8">
    <location>
        <begin position="111"/>
        <end position="177"/>
    </location>
</feature>
<dbReference type="SUPFAM" id="SSF50182">
    <property type="entry name" value="Sm-like ribonucleoproteins"/>
    <property type="match status" value="1"/>
</dbReference>
<feature type="transmembrane region" description="Helical" evidence="7">
    <location>
        <begin position="20"/>
        <end position="42"/>
    </location>
</feature>
<gene>
    <name evidence="11" type="ORF">XM47_07735</name>
</gene>
<dbReference type="SUPFAM" id="SSF82861">
    <property type="entry name" value="Mechanosensitive channel protein MscS (YggB), transmembrane region"/>
    <property type="match status" value="1"/>
</dbReference>